<evidence type="ECO:0000256" key="1">
    <source>
        <dbReference type="ARBA" id="ARBA00004459"/>
    </source>
</evidence>
<dbReference type="PANTHER" id="PTHR35603:SF1">
    <property type="entry name" value="OUTER MEMBRANE LIPOPROTEIN SLYB"/>
    <property type="match status" value="1"/>
</dbReference>
<keyword evidence="2 6" id="KW-0732">Signal</keyword>
<dbReference type="InterPro" id="IPR008816">
    <property type="entry name" value="Gly_zipper_2TM_dom"/>
</dbReference>
<gene>
    <name evidence="8" type="ORF">EZJ19_08580</name>
</gene>
<keyword evidence="5" id="KW-0449">Lipoprotein</keyword>
<evidence type="ECO:0000313" key="8">
    <source>
        <dbReference type="EMBL" id="TCJ14931.1"/>
    </source>
</evidence>
<dbReference type="GO" id="GO:0009279">
    <property type="term" value="C:cell outer membrane"/>
    <property type="evidence" value="ECO:0007669"/>
    <property type="project" value="UniProtKB-SubCell"/>
</dbReference>
<dbReference type="PROSITE" id="PS51257">
    <property type="entry name" value="PROKAR_LIPOPROTEIN"/>
    <property type="match status" value="1"/>
</dbReference>
<keyword evidence="4" id="KW-0564">Palmitate</keyword>
<dbReference type="OrthoDB" id="5298161at2"/>
<dbReference type="RefSeq" id="WP_131446618.1">
    <property type="nucleotide sequence ID" value="NZ_SJZB01000032.1"/>
</dbReference>
<name>A0A4R1BCZ8_9PROT</name>
<dbReference type="PANTHER" id="PTHR35603">
    <property type="match status" value="1"/>
</dbReference>
<comment type="subcellular location">
    <subcellularLocation>
        <location evidence="1">Cell outer membrane</location>
        <topology evidence="1">Lipid-anchor</topology>
    </subcellularLocation>
</comment>
<feature type="signal peptide" evidence="6">
    <location>
        <begin position="1"/>
        <end position="22"/>
    </location>
</feature>
<evidence type="ECO:0000256" key="6">
    <source>
        <dbReference type="SAM" id="SignalP"/>
    </source>
</evidence>
<dbReference type="InterPro" id="IPR051407">
    <property type="entry name" value="Bact_OM_lipoprot/Surf_antigen"/>
</dbReference>
<feature type="domain" description="Glycine zipper 2TM" evidence="7">
    <location>
        <begin position="60"/>
        <end position="100"/>
    </location>
</feature>
<evidence type="ECO:0000256" key="3">
    <source>
        <dbReference type="ARBA" id="ARBA00023136"/>
    </source>
</evidence>
<sequence>MNRYTFPALAMVALLATGCASGLGSDDYQRSDARRVYEVKMGVVESVRNVKIEGSKSGVGTATGAVVGGVAGSNIGQGKGAIVGAVLGAVAGGVAGKAIEEHATKTNGLELTVRLDSGRTIAIVQEDTGESFRVGDRVRLLESGGESRVTH</sequence>
<feature type="chain" id="PRO_5020456755" evidence="6">
    <location>
        <begin position="23"/>
        <end position="151"/>
    </location>
</feature>
<keyword evidence="9" id="KW-1185">Reference proteome</keyword>
<proteinExistence type="predicted"/>
<comment type="caution">
    <text evidence="8">The sequence shown here is derived from an EMBL/GenBank/DDBJ whole genome shotgun (WGS) entry which is preliminary data.</text>
</comment>
<evidence type="ECO:0000259" key="7">
    <source>
        <dbReference type="Pfam" id="PF05433"/>
    </source>
</evidence>
<organism evidence="8 9">
    <name type="scientific">Parasulfuritortus cantonensis</name>
    <dbReference type="NCBI Taxonomy" id="2528202"/>
    <lineage>
        <taxon>Bacteria</taxon>
        <taxon>Pseudomonadati</taxon>
        <taxon>Pseudomonadota</taxon>
        <taxon>Betaproteobacteria</taxon>
        <taxon>Nitrosomonadales</taxon>
        <taxon>Thiobacillaceae</taxon>
        <taxon>Parasulfuritortus</taxon>
    </lineage>
</organism>
<protein>
    <submittedName>
        <fullName evidence="8">Glycine zipper 2TM domain-containing protein</fullName>
    </submittedName>
</protein>
<evidence type="ECO:0000313" key="9">
    <source>
        <dbReference type="Proteomes" id="UP000295443"/>
    </source>
</evidence>
<dbReference type="EMBL" id="SJZB01000032">
    <property type="protein sequence ID" value="TCJ14931.1"/>
    <property type="molecule type" value="Genomic_DNA"/>
</dbReference>
<dbReference type="AlphaFoldDB" id="A0A4R1BCZ8"/>
<accession>A0A4R1BCZ8</accession>
<keyword evidence="3" id="KW-0472">Membrane</keyword>
<evidence type="ECO:0000256" key="2">
    <source>
        <dbReference type="ARBA" id="ARBA00022729"/>
    </source>
</evidence>
<evidence type="ECO:0000256" key="4">
    <source>
        <dbReference type="ARBA" id="ARBA00023139"/>
    </source>
</evidence>
<dbReference type="Pfam" id="PF05433">
    <property type="entry name" value="Rick_17kDa_Anti"/>
    <property type="match status" value="1"/>
</dbReference>
<evidence type="ECO:0000256" key="5">
    <source>
        <dbReference type="ARBA" id="ARBA00023288"/>
    </source>
</evidence>
<dbReference type="Proteomes" id="UP000295443">
    <property type="component" value="Unassembled WGS sequence"/>
</dbReference>
<reference evidence="8 9" key="1">
    <citation type="submission" date="2019-03" db="EMBL/GenBank/DDBJ databases">
        <title>Genome sequence of Thiobacillaceae bacterium LSR1, a sulfur-oxidizing bacterium isolated from freshwater sediment.</title>
        <authorList>
            <person name="Li S."/>
        </authorList>
    </citation>
    <scope>NUCLEOTIDE SEQUENCE [LARGE SCALE GENOMIC DNA]</scope>
    <source>
        <strain evidence="8 9">LSR1</strain>
    </source>
</reference>